<feature type="compositionally biased region" description="Basic residues" evidence="1">
    <location>
        <begin position="481"/>
        <end position="501"/>
    </location>
</feature>
<dbReference type="OrthoDB" id="2149224at2759"/>
<feature type="compositionally biased region" description="Low complexity" evidence="1">
    <location>
        <begin position="10"/>
        <end position="37"/>
    </location>
</feature>
<evidence type="ECO:0000313" key="4">
    <source>
        <dbReference type="Proteomes" id="UP000242180"/>
    </source>
</evidence>
<dbReference type="GO" id="GO:0032065">
    <property type="term" value="P:maintenance of protein location in cell cortex"/>
    <property type="evidence" value="ECO:0007669"/>
    <property type="project" value="InterPro"/>
</dbReference>
<sequence length="1287" mass="139414">MSNIPTLKQSASSPTSGNSSGPALPTPTTSTSTSLSSNQRQELERRLREHEKLLESSNSGIGRNVLTRQISQLKERLRNLDDQEQQQQPKQSQQQNSQLPPHPTTSRSQQVSARQRLQATDDLPQTTLDKLRNLERDLNGYRPRMSSSTGTRGLESLPSPSTSTRQHHDLLPLPPPPSGSTPTKRRSKVPNADRRNTDIEFATEIGQGLLLEVRKMQALLQDKEEQLTQLAIQKSDLERAAEAMAKQLRQREETEEQLKEETWNLELAKQELTINVTELQQNLNKSNAEQTRLVKQMNALQTEIDQMRDREEKLSSTVENMKTRHEQDMASIRRHAAGLQREKNDQTKTIESLKSELAIAKAQSRIGSKRSHTDLGLSASTDGEHQGSDGDTQHNPSGTAATPLGSPPASSPKALEVETLKTSLAHAHRMVSNLRSHLHREKTEKFEFKKLLAESQEMIEQLQQDPRMWEDASRAGESTARRRKASANVVGKRRAGRKQRIGTRVLRNDSSSAEESATEDEEYLTSGDETSPETGGFTSLSSELSQSQTRPAPLSSELRELGKSVSTADMTTQTEDIASPALTSVALTGMSAEPIVVATEAISTQTDAVPAMRPALSSASLSSESAEPRLTLSEVVSTQTDTPDPSDKAVLSGAALAGLGAAAAATASVETQTNAPHHDAQQHALTSSMLTSMDIAPSSSAPPLQTETTGSRELSNVSLPGTAALPDTQSNSAQTKVDLSSVSLPGSSAAPSSDSLAHGAVDESRALSSASLKSNSAAPFAISRGEIASTQTEVLSTAQPTLTNELSGPSAADSRTYRSQETQCDLPTPNAPASVQRTARETQCDLLTPQMLEAARQEVVLGNNHLVGAEALAAGAVIEEGAKAADVAGVKYLEPPMNMGHDSAASFVDNVHKSVGGEERPVSIDGSAASEASSVHPSIPTVNVSEDISVNSKLSNGDCRHVMTTGTSPAVDGMSASIEKIYSKEEADAMVAAAIEEYRRQHEYPPPRPTSPAPSTLLNKAMQRNEENEKFGTAYVNPQSTIYSSISRRRPSETSSVSTTTTTTGQNGQTYAPGSLHAPSIMQNGDADVIALITQTMIGDWLWKYTRKAVGQGLSERRHKRFFWIHPYTRTLYWSTQAPGTDSFAESKAKSAAIESVVSVQDTNPAPQPNMALPQTSLLIQTRGRQIKLTAPDASVHDAWYESLSYLLARQQREDKREAVDSSVSSIFKKPSLQRLRPTPSHSSILPSRSCSRLSHLDSDEEDEALEDVRMCCNGKHHVSKLEKRKV</sequence>
<feature type="region of interest" description="Disordered" evidence="1">
    <location>
        <begin position="619"/>
        <end position="647"/>
    </location>
</feature>
<evidence type="ECO:0000259" key="2">
    <source>
        <dbReference type="SMART" id="SM00233"/>
    </source>
</evidence>
<proteinExistence type="predicted"/>
<feature type="compositionally biased region" description="Basic and acidic residues" evidence="1">
    <location>
        <begin position="41"/>
        <end position="54"/>
    </location>
</feature>
<dbReference type="EMBL" id="MCGN01000001">
    <property type="protein sequence ID" value="ORZ03506.1"/>
    <property type="molecule type" value="Genomic_DNA"/>
</dbReference>
<accession>A0A1X2HVA9</accession>
<dbReference type="Proteomes" id="UP000242180">
    <property type="component" value="Unassembled WGS sequence"/>
</dbReference>
<feature type="compositionally biased region" description="Polar residues" evidence="1">
    <location>
        <begin position="817"/>
        <end position="837"/>
    </location>
</feature>
<feature type="compositionally biased region" description="Low complexity" evidence="1">
    <location>
        <begin position="85"/>
        <end position="99"/>
    </location>
</feature>
<dbReference type="SMART" id="SM00233">
    <property type="entry name" value="PH"/>
    <property type="match status" value="1"/>
</dbReference>
<dbReference type="GO" id="GO:0005543">
    <property type="term" value="F:phospholipid binding"/>
    <property type="evidence" value="ECO:0007669"/>
    <property type="project" value="InterPro"/>
</dbReference>
<feature type="compositionally biased region" description="Polar residues" evidence="1">
    <location>
        <begin position="694"/>
        <end position="719"/>
    </location>
</feature>
<reference evidence="3 4" key="1">
    <citation type="submission" date="2016-07" db="EMBL/GenBank/DDBJ databases">
        <title>Pervasive Adenine N6-methylation of Active Genes in Fungi.</title>
        <authorList>
            <consortium name="DOE Joint Genome Institute"/>
            <person name="Mondo S.J."/>
            <person name="Dannebaum R.O."/>
            <person name="Kuo R.C."/>
            <person name="Labutti K."/>
            <person name="Haridas S."/>
            <person name="Kuo A."/>
            <person name="Salamov A."/>
            <person name="Ahrendt S.R."/>
            <person name="Lipzen A."/>
            <person name="Sullivan W."/>
            <person name="Andreopoulos W.B."/>
            <person name="Clum A."/>
            <person name="Lindquist E."/>
            <person name="Daum C."/>
            <person name="Ramamoorthy G.K."/>
            <person name="Gryganskyi A."/>
            <person name="Culley D."/>
            <person name="Magnuson J.K."/>
            <person name="James T.Y."/>
            <person name="O'Malley M.A."/>
            <person name="Stajich J.E."/>
            <person name="Spatafora J.W."/>
            <person name="Visel A."/>
            <person name="Grigoriev I.V."/>
        </authorList>
    </citation>
    <scope>NUCLEOTIDE SEQUENCE [LARGE SCALE GENOMIC DNA]</scope>
    <source>
        <strain evidence="3 4">NRRL 2496</strain>
    </source>
</reference>
<feature type="region of interest" description="Disordered" evidence="1">
    <location>
        <begin position="694"/>
        <end position="757"/>
    </location>
</feature>
<feature type="region of interest" description="Disordered" evidence="1">
    <location>
        <begin position="802"/>
        <end position="837"/>
    </location>
</feature>
<keyword evidence="4" id="KW-1185">Reference proteome</keyword>
<dbReference type="InterPro" id="IPR001849">
    <property type="entry name" value="PH_domain"/>
</dbReference>
<feature type="compositionally biased region" description="Basic and acidic residues" evidence="1">
    <location>
        <begin position="382"/>
        <end position="392"/>
    </location>
</feature>
<dbReference type="InterPro" id="IPR024774">
    <property type="entry name" value="PH_dom-Mcp5-type"/>
</dbReference>
<feature type="compositionally biased region" description="Polar residues" evidence="1">
    <location>
        <begin position="634"/>
        <end position="643"/>
    </location>
</feature>
<feature type="compositionally biased region" description="Polar residues" evidence="1">
    <location>
        <begin position="727"/>
        <end position="755"/>
    </location>
</feature>
<dbReference type="GO" id="GO:0000226">
    <property type="term" value="P:microtubule cytoskeleton organization"/>
    <property type="evidence" value="ECO:0007669"/>
    <property type="project" value="TreeGrafter"/>
</dbReference>
<dbReference type="PANTHER" id="PTHR28190">
    <property type="entry name" value="NUCLEAR MIGRATION PROTEIN NUM1"/>
    <property type="match status" value="1"/>
</dbReference>
<feature type="region of interest" description="Disordered" evidence="1">
    <location>
        <begin position="462"/>
        <end position="560"/>
    </location>
</feature>
<dbReference type="Pfam" id="PF12814">
    <property type="entry name" value="Mcp5_PH"/>
    <property type="match status" value="1"/>
</dbReference>
<dbReference type="OMA" id="KERHEYW"/>
<dbReference type="SUPFAM" id="SSF50729">
    <property type="entry name" value="PH domain-like"/>
    <property type="match status" value="1"/>
</dbReference>
<dbReference type="InterPro" id="IPR011993">
    <property type="entry name" value="PH-like_dom_sf"/>
</dbReference>
<evidence type="ECO:0000313" key="3">
    <source>
        <dbReference type="EMBL" id="ORZ03506.1"/>
    </source>
</evidence>
<feature type="region of interest" description="Disordered" evidence="1">
    <location>
        <begin position="80"/>
        <end position="198"/>
    </location>
</feature>
<organism evidence="3 4">
    <name type="scientific">Syncephalastrum racemosum</name>
    <name type="common">Filamentous fungus</name>
    <dbReference type="NCBI Taxonomy" id="13706"/>
    <lineage>
        <taxon>Eukaryota</taxon>
        <taxon>Fungi</taxon>
        <taxon>Fungi incertae sedis</taxon>
        <taxon>Mucoromycota</taxon>
        <taxon>Mucoromycotina</taxon>
        <taxon>Mucoromycetes</taxon>
        <taxon>Mucorales</taxon>
        <taxon>Syncephalastraceae</taxon>
        <taxon>Syncephalastrum</taxon>
    </lineage>
</organism>
<gene>
    <name evidence="3" type="ORF">BCR43DRAFT_520639</name>
</gene>
<feature type="compositionally biased region" description="Polar residues" evidence="1">
    <location>
        <begin position="527"/>
        <end position="537"/>
    </location>
</feature>
<feature type="compositionally biased region" description="Polar residues" evidence="1">
    <location>
        <begin position="104"/>
        <end position="128"/>
    </location>
</feature>
<feature type="compositionally biased region" description="Low complexity" evidence="1">
    <location>
        <begin position="1053"/>
        <end position="1064"/>
    </location>
</feature>
<feature type="region of interest" description="Disordered" evidence="1">
    <location>
        <begin position="1"/>
        <end position="60"/>
    </location>
</feature>
<name>A0A1X2HVA9_SYNRA</name>
<dbReference type="GO" id="GO:0015631">
    <property type="term" value="F:tubulin binding"/>
    <property type="evidence" value="ECO:0007669"/>
    <property type="project" value="TreeGrafter"/>
</dbReference>
<dbReference type="InterPro" id="IPR053005">
    <property type="entry name" value="Nuclear_Pos-Cytoskel_Interact"/>
</dbReference>
<dbReference type="STRING" id="13706.A0A1X2HVA9"/>
<feature type="domain" description="PH" evidence="2">
    <location>
        <begin position="1096"/>
        <end position="1211"/>
    </location>
</feature>
<dbReference type="GO" id="GO:0005739">
    <property type="term" value="C:mitochondrion"/>
    <property type="evidence" value="ECO:0007669"/>
    <property type="project" value="TreeGrafter"/>
</dbReference>
<feature type="region of interest" description="Disordered" evidence="1">
    <location>
        <begin position="1042"/>
        <end position="1073"/>
    </location>
</feature>
<dbReference type="PANTHER" id="PTHR28190:SF1">
    <property type="entry name" value="NUCLEAR MIGRATION PROTEIN NUM1"/>
    <property type="match status" value="1"/>
</dbReference>
<evidence type="ECO:0000256" key="1">
    <source>
        <dbReference type="SAM" id="MobiDB-lite"/>
    </source>
</evidence>
<comment type="caution">
    <text evidence="3">The sequence shown here is derived from an EMBL/GenBank/DDBJ whole genome shotgun (WGS) entry which is preliminary data.</text>
</comment>
<dbReference type="Gene3D" id="2.30.29.30">
    <property type="entry name" value="Pleckstrin-homology domain (PH domain)/Phosphotyrosine-binding domain (PTB)"/>
    <property type="match status" value="1"/>
</dbReference>
<protein>
    <recommendedName>
        <fullName evidence="2">PH domain-containing protein</fullName>
    </recommendedName>
</protein>
<dbReference type="InParanoid" id="A0A1X2HVA9"/>
<feature type="compositionally biased region" description="Basic and acidic residues" evidence="1">
    <location>
        <begin position="129"/>
        <end position="139"/>
    </location>
</feature>
<feature type="region of interest" description="Disordered" evidence="1">
    <location>
        <begin position="362"/>
        <end position="412"/>
    </location>
</feature>
<dbReference type="GO" id="GO:0005938">
    <property type="term" value="C:cell cortex"/>
    <property type="evidence" value="ECO:0007669"/>
    <property type="project" value="InterPro"/>
</dbReference>
<feature type="compositionally biased region" description="Low complexity" evidence="1">
    <location>
        <begin position="538"/>
        <end position="549"/>
    </location>
</feature>